<reference evidence="8 9" key="1">
    <citation type="submission" date="2011-12" db="EMBL/GenBank/DDBJ databases">
        <title>The Genome Sequence of Prevotella micans F0438.</title>
        <authorList>
            <consortium name="The Broad Institute Genome Sequencing Platform"/>
            <person name="Earl A."/>
            <person name="Ward D."/>
            <person name="Feldgarden M."/>
            <person name="Gevers D."/>
            <person name="Izard J."/>
            <person name="Baranova O.V."/>
            <person name="Blanton J.M."/>
            <person name="Wade W.G."/>
            <person name="Dewhirst F.E."/>
            <person name="Young S.K."/>
            <person name="Zeng Q."/>
            <person name="Gargeya S."/>
            <person name="Fitzgerald M."/>
            <person name="Haas B."/>
            <person name="Abouelleil A."/>
            <person name="Alvarado L."/>
            <person name="Arachchi H.M."/>
            <person name="Berlin A."/>
            <person name="Chapman S.B."/>
            <person name="Gearin G."/>
            <person name="Goldberg J."/>
            <person name="Griggs A."/>
            <person name="Gujja S."/>
            <person name="Hansen M."/>
            <person name="Heiman D."/>
            <person name="Howarth C."/>
            <person name="Larimer J."/>
            <person name="Lui A."/>
            <person name="MacDonald P.J.P."/>
            <person name="McCowen C."/>
            <person name="Montmayeur A."/>
            <person name="Murphy C."/>
            <person name="Neiman D."/>
            <person name="Pearson M."/>
            <person name="Priest M."/>
            <person name="Roberts A."/>
            <person name="Saif S."/>
            <person name="Shea T."/>
            <person name="Sisk P."/>
            <person name="Stolte C."/>
            <person name="Sykes S."/>
            <person name="Wortman J."/>
            <person name="Nusbaum C."/>
            <person name="Birren B."/>
        </authorList>
    </citation>
    <scope>NUCLEOTIDE SEQUENCE [LARGE SCALE GENOMIC DNA]</scope>
    <source>
        <strain evidence="8 9">F0438</strain>
    </source>
</reference>
<organism evidence="8 9">
    <name type="scientific">Prevotella micans F0438</name>
    <dbReference type="NCBI Taxonomy" id="883158"/>
    <lineage>
        <taxon>Bacteria</taxon>
        <taxon>Pseudomonadati</taxon>
        <taxon>Bacteroidota</taxon>
        <taxon>Bacteroidia</taxon>
        <taxon>Bacteroidales</taxon>
        <taxon>Prevotellaceae</taxon>
        <taxon>Prevotella</taxon>
    </lineage>
</organism>
<protein>
    <recommendedName>
        <fullName evidence="5">Ribosome maturation factor RimM</fullName>
    </recommendedName>
</protein>
<evidence type="ECO:0000313" key="9">
    <source>
        <dbReference type="Proteomes" id="UP000016023"/>
    </source>
</evidence>
<keyword evidence="9" id="KW-1185">Reference proteome</keyword>
<dbReference type="InterPro" id="IPR056792">
    <property type="entry name" value="PRC_RimM"/>
</dbReference>
<dbReference type="PANTHER" id="PTHR33692:SF1">
    <property type="entry name" value="RIBOSOME MATURATION FACTOR RIMM"/>
    <property type="match status" value="1"/>
</dbReference>
<evidence type="ECO:0000313" key="8">
    <source>
        <dbReference type="EMBL" id="EHO68850.1"/>
    </source>
</evidence>
<dbReference type="GO" id="GO:0042274">
    <property type="term" value="P:ribosomal small subunit biogenesis"/>
    <property type="evidence" value="ECO:0007669"/>
    <property type="project" value="UniProtKB-UniRule"/>
</dbReference>
<dbReference type="GO" id="GO:0043022">
    <property type="term" value="F:ribosome binding"/>
    <property type="evidence" value="ECO:0007669"/>
    <property type="project" value="InterPro"/>
</dbReference>
<evidence type="ECO:0000256" key="4">
    <source>
        <dbReference type="ARBA" id="ARBA00023186"/>
    </source>
</evidence>
<evidence type="ECO:0000256" key="2">
    <source>
        <dbReference type="ARBA" id="ARBA00022517"/>
    </source>
</evidence>
<comment type="caution">
    <text evidence="8">The sequence shown here is derived from an EMBL/GenBank/DDBJ whole genome shotgun (WGS) entry which is preliminary data.</text>
</comment>
<evidence type="ECO:0000259" key="7">
    <source>
        <dbReference type="Pfam" id="PF24986"/>
    </source>
</evidence>
<comment type="function">
    <text evidence="5">An accessory protein needed during the final step in the assembly of 30S ribosomal subunit, possibly for assembly of the head region. Essential for efficient processing of 16S rRNA. May be needed both before and after RbfA during the maturation of 16S rRNA. It has affinity for free ribosomal 30S subunits but not for 70S ribosomes.</text>
</comment>
<dbReference type="InterPro" id="IPR009000">
    <property type="entry name" value="Transl_B-barrel_sf"/>
</dbReference>
<dbReference type="SUPFAM" id="SSF50346">
    <property type="entry name" value="PRC-barrel domain"/>
    <property type="match status" value="1"/>
</dbReference>
<feature type="domain" description="RimM N-terminal" evidence="6">
    <location>
        <begin position="10"/>
        <end position="90"/>
    </location>
</feature>
<sequence>MIKKEYVYKIGILGKPHGVHGELQMQFSDDIFDRTEATYLILDIEGILVPFFMEEYRFRSDTTVLMKFIDVNTKEAAQELTGVEVYFPRKAIHSENQDFNWVQLVGFSLLNANDKVIVGTIASINTSTANFLFEVDKPASDRLLIPANEELITEIDSEARTITVDIPDGLLDL</sequence>
<feature type="domain" description="Ribosome maturation factor RimM PRC barrel" evidence="7">
    <location>
        <begin position="101"/>
        <end position="170"/>
    </location>
</feature>
<comment type="subunit">
    <text evidence="5">Binds ribosomal protein uS19.</text>
</comment>
<proteinExistence type="inferred from homology"/>
<keyword evidence="3 5" id="KW-0698">rRNA processing</keyword>
<comment type="subcellular location">
    <subcellularLocation>
        <location evidence="5">Cytoplasm</location>
    </subcellularLocation>
</comment>
<name>H1Q3G4_9BACT</name>
<dbReference type="Proteomes" id="UP000016023">
    <property type="component" value="Unassembled WGS sequence"/>
</dbReference>
<gene>
    <name evidence="5" type="primary">rimM</name>
    <name evidence="8" type="ORF">HMPREF9140_01452</name>
</gene>
<dbReference type="EMBL" id="AGWK01000039">
    <property type="protein sequence ID" value="EHO68850.1"/>
    <property type="molecule type" value="Genomic_DNA"/>
</dbReference>
<dbReference type="AlphaFoldDB" id="H1Q3G4"/>
<dbReference type="InterPro" id="IPR036976">
    <property type="entry name" value="RimM_N_sf"/>
</dbReference>
<dbReference type="Gene3D" id="2.40.30.60">
    <property type="entry name" value="RimM"/>
    <property type="match status" value="1"/>
</dbReference>
<dbReference type="Pfam" id="PF01782">
    <property type="entry name" value="RimM"/>
    <property type="match status" value="1"/>
</dbReference>
<dbReference type="HOGENOM" id="CLU_077636_4_1_10"/>
<comment type="domain">
    <text evidence="5">The PRC barrel domain binds ribosomal protein uS19.</text>
</comment>
<dbReference type="InterPro" id="IPR011033">
    <property type="entry name" value="PRC_barrel-like_sf"/>
</dbReference>
<dbReference type="Gene3D" id="2.30.30.240">
    <property type="entry name" value="PRC-barrel domain"/>
    <property type="match status" value="1"/>
</dbReference>
<keyword evidence="4 5" id="KW-0143">Chaperone</keyword>
<dbReference type="PATRIC" id="fig|883158.3.peg.1446"/>
<dbReference type="GO" id="GO:0005737">
    <property type="term" value="C:cytoplasm"/>
    <property type="evidence" value="ECO:0007669"/>
    <property type="project" value="UniProtKB-SubCell"/>
</dbReference>
<dbReference type="GO" id="GO:0005840">
    <property type="term" value="C:ribosome"/>
    <property type="evidence" value="ECO:0007669"/>
    <property type="project" value="InterPro"/>
</dbReference>
<keyword evidence="2 5" id="KW-0690">Ribosome biogenesis</keyword>
<dbReference type="STRING" id="883158.HMPREF9140_01452"/>
<dbReference type="InterPro" id="IPR002676">
    <property type="entry name" value="RimM_N"/>
</dbReference>
<dbReference type="Pfam" id="PF24986">
    <property type="entry name" value="PRC_RimM"/>
    <property type="match status" value="1"/>
</dbReference>
<dbReference type="RefSeq" id="WP_006952928.1">
    <property type="nucleotide sequence ID" value="NZ_JH594522.1"/>
</dbReference>
<accession>H1Q3G4</accession>
<evidence type="ECO:0000256" key="5">
    <source>
        <dbReference type="HAMAP-Rule" id="MF_00014"/>
    </source>
</evidence>
<evidence type="ECO:0000256" key="3">
    <source>
        <dbReference type="ARBA" id="ARBA00022552"/>
    </source>
</evidence>
<keyword evidence="1 5" id="KW-0963">Cytoplasm</keyword>
<dbReference type="SUPFAM" id="SSF50447">
    <property type="entry name" value="Translation proteins"/>
    <property type="match status" value="1"/>
</dbReference>
<dbReference type="eggNOG" id="COG0806">
    <property type="taxonomic scope" value="Bacteria"/>
</dbReference>
<dbReference type="InterPro" id="IPR011961">
    <property type="entry name" value="RimM"/>
</dbReference>
<evidence type="ECO:0000256" key="1">
    <source>
        <dbReference type="ARBA" id="ARBA00022490"/>
    </source>
</evidence>
<dbReference type="NCBIfam" id="TIGR02273">
    <property type="entry name" value="16S_RimM"/>
    <property type="match status" value="1"/>
</dbReference>
<evidence type="ECO:0000259" key="6">
    <source>
        <dbReference type="Pfam" id="PF01782"/>
    </source>
</evidence>
<dbReference type="PANTHER" id="PTHR33692">
    <property type="entry name" value="RIBOSOME MATURATION FACTOR RIMM"/>
    <property type="match status" value="1"/>
</dbReference>
<dbReference type="HAMAP" id="MF_00014">
    <property type="entry name" value="Ribosome_mat_RimM"/>
    <property type="match status" value="1"/>
</dbReference>
<dbReference type="GO" id="GO:0006364">
    <property type="term" value="P:rRNA processing"/>
    <property type="evidence" value="ECO:0007669"/>
    <property type="project" value="UniProtKB-UniRule"/>
</dbReference>
<comment type="similarity">
    <text evidence="5">Belongs to the RimM family.</text>
</comment>